<dbReference type="InterPro" id="IPR039426">
    <property type="entry name" value="TonB-dep_rcpt-like"/>
</dbReference>
<evidence type="ECO:0000313" key="16">
    <source>
        <dbReference type="EMBL" id="KKW91634.1"/>
    </source>
</evidence>
<dbReference type="CDD" id="cd01347">
    <property type="entry name" value="ligand_gated_channel"/>
    <property type="match status" value="1"/>
</dbReference>
<keyword evidence="2 11" id="KW-0813">Transport</keyword>
<evidence type="ECO:0008006" key="18">
    <source>
        <dbReference type="Google" id="ProtNLM"/>
    </source>
</evidence>
<dbReference type="AlphaFoldDB" id="A0A0M3ASY0"/>
<keyword evidence="17" id="KW-1185">Reference proteome</keyword>
<dbReference type="InterPro" id="IPR036942">
    <property type="entry name" value="Beta-barrel_TonB_sf"/>
</dbReference>
<comment type="caution">
    <text evidence="16">The sequence shown here is derived from an EMBL/GenBank/DDBJ whole genome shotgun (WGS) entry which is preliminary data.</text>
</comment>
<dbReference type="EMBL" id="LBIC01000006">
    <property type="protein sequence ID" value="KKW91634.1"/>
    <property type="molecule type" value="Genomic_DNA"/>
</dbReference>
<gene>
    <name evidence="16" type="ORF">YP76_14780</name>
</gene>
<organism evidence="16 17">
    <name type="scientific">Sphingobium chungbukense</name>
    <dbReference type="NCBI Taxonomy" id="56193"/>
    <lineage>
        <taxon>Bacteria</taxon>
        <taxon>Pseudomonadati</taxon>
        <taxon>Pseudomonadota</taxon>
        <taxon>Alphaproteobacteria</taxon>
        <taxon>Sphingomonadales</taxon>
        <taxon>Sphingomonadaceae</taxon>
        <taxon>Sphingobium</taxon>
    </lineage>
</organism>
<evidence type="ECO:0000313" key="17">
    <source>
        <dbReference type="Proteomes" id="UP000033874"/>
    </source>
</evidence>
<evidence type="ECO:0000259" key="15">
    <source>
        <dbReference type="Pfam" id="PF07715"/>
    </source>
</evidence>
<dbReference type="InterPro" id="IPR012910">
    <property type="entry name" value="Plug_dom"/>
</dbReference>
<keyword evidence="4" id="KW-0410">Iron transport</keyword>
<dbReference type="GO" id="GO:0006826">
    <property type="term" value="P:iron ion transport"/>
    <property type="evidence" value="ECO:0007669"/>
    <property type="project" value="UniProtKB-KW"/>
</dbReference>
<feature type="domain" description="TonB-dependent receptor-like beta-barrel" evidence="14">
    <location>
        <begin position="288"/>
        <end position="685"/>
    </location>
</feature>
<dbReference type="Proteomes" id="UP000033874">
    <property type="component" value="Unassembled WGS sequence"/>
</dbReference>
<dbReference type="PROSITE" id="PS52016">
    <property type="entry name" value="TONB_DEPENDENT_REC_3"/>
    <property type="match status" value="1"/>
</dbReference>
<keyword evidence="5 11" id="KW-0812">Transmembrane</keyword>
<dbReference type="GO" id="GO:0009279">
    <property type="term" value="C:cell outer membrane"/>
    <property type="evidence" value="ECO:0007669"/>
    <property type="project" value="UniProtKB-SubCell"/>
</dbReference>
<evidence type="ECO:0000256" key="11">
    <source>
        <dbReference type="PROSITE-ProRule" id="PRU01360"/>
    </source>
</evidence>
<evidence type="ECO:0000256" key="5">
    <source>
        <dbReference type="ARBA" id="ARBA00022692"/>
    </source>
</evidence>
<dbReference type="Pfam" id="PF07715">
    <property type="entry name" value="Plug"/>
    <property type="match status" value="1"/>
</dbReference>
<evidence type="ECO:0000256" key="3">
    <source>
        <dbReference type="ARBA" id="ARBA00022452"/>
    </source>
</evidence>
<dbReference type="RefSeq" id="WP_046764361.1">
    <property type="nucleotide sequence ID" value="NZ_LBIC01000006.1"/>
</dbReference>
<keyword evidence="3 11" id="KW-1134">Transmembrane beta strand</keyword>
<protein>
    <recommendedName>
        <fullName evidence="18">TonB-dependent receptor</fullName>
    </recommendedName>
</protein>
<feature type="domain" description="TonB-dependent receptor plug" evidence="15">
    <location>
        <begin position="49"/>
        <end position="160"/>
    </location>
</feature>
<evidence type="ECO:0000256" key="9">
    <source>
        <dbReference type="ARBA" id="ARBA00023136"/>
    </source>
</evidence>
<evidence type="ECO:0000256" key="6">
    <source>
        <dbReference type="ARBA" id="ARBA00023004"/>
    </source>
</evidence>
<evidence type="ECO:0000256" key="8">
    <source>
        <dbReference type="ARBA" id="ARBA00023077"/>
    </source>
</evidence>
<dbReference type="Gene3D" id="2.40.170.20">
    <property type="entry name" value="TonB-dependent receptor, beta-barrel domain"/>
    <property type="match status" value="1"/>
</dbReference>
<dbReference type="SUPFAM" id="SSF56935">
    <property type="entry name" value="Porins"/>
    <property type="match status" value="1"/>
</dbReference>
<accession>A0A0M3ASY0</accession>
<evidence type="ECO:0000256" key="4">
    <source>
        <dbReference type="ARBA" id="ARBA00022496"/>
    </source>
</evidence>
<evidence type="ECO:0000256" key="7">
    <source>
        <dbReference type="ARBA" id="ARBA00023065"/>
    </source>
</evidence>
<evidence type="ECO:0000256" key="13">
    <source>
        <dbReference type="SAM" id="SignalP"/>
    </source>
</evidence>
<dbReference type="PANTHER" id="PTHR32552">
    <property type="entry name" value="FERRICHROME IRON RECEPTOR-RELATED"/>
    <property type="match status" value="1"/>
</dbReference>
<proteinExistence type="inferred from homology"/>
<reference evidence="16 17" key="1">
    <citation type="submission" date="2015-04" db="EMBL/GenBank/DDBJ databases">
        <title>Genome sequence of aromatic hydrocarbons-degrading Sphingobium chungbukense DJ77.</title>
        <authorList>
            <person name="Kim Y.-C."/>
            <person name="Chae J.-C."/>
        </authorList>
    </citation>
    <scope>NUCLEOTIDE SEQUENCE [LARGE SCALE GENOMIC DNA]</scope>
    <source>
        <strain evidence="16 17">DJ77</strain>
    </source>
</reference>
<sequence length="722" mass="77586">MRRAISTIAIGLTCVSGQALAQADQSRGASTGDSIDEIIVTAQRREQNLQTTPVAVTALSAEQLAGRGVGDLSGLVNVVPSLSMSAQTASQGGNAASFAIRGLGQQRDGNGTQPAVAIYIDDFYYPTIAGNLLAALDVSGIEVLRGPQGTLFGRNAVGGAIRYQTRKPDDQFGGTVAGTIGSYGRADLTGVINVPLGEKLAVRVTGARLERDGWQRRIIDNDRNGAMSDRLLRGQVRFRPVDDVTVDLSHEYTKSRLDGYTVYIPTIGVTPGPLVPTAFGRLYNFYADPDYTQAYASVSPKLAYGASPLSSDESRAHNTHLVVAADISDGLQLKLLSGRTIIRNIYANDADGTPLPVLLAIGDNRIANWSHELQAIGKSGALNYTIGVYHYIEKFSGHAGFVSYNLAGAIGSTAVNLNQRGSQSDSVYANISYDLSGRLTVTGGLRIGREEASAAVNNGVESNKHWSQFLPMLRAQMQWTPDVMSYIGISKGFRAGGYNILPTGALIPFGPETVWTGEAGMRLQTLNNQLRFNPTIFYTDYDNIQLQRIPAVGPPAPILENAGKAHIYGAELETQLNPLSGLSLTAAVSYLKAAYDKVNTTFITTATPLPRVPKWKVSLGTAYKLKLANGSSVDFNADYSYTAAQWGSDVDSNRLLLPSYSLVNGRITYHHKDSGWSIAGFVTNLTKEVYFNGALNFIPNAGNLTYNVGRPREFGVEMKVQF</sequence>
<dbReference type="STRING" id="56193.YP76_14780"/>
<feature type="chain" id="PRO_5005650532" description="TonB-dependent receptor" evidence="13">
    <location>
        <begin position="22"/>
        <end position="722"/>
    </location>
</feature>
<dbReference type="PATRIC" id="fig|56193.3.peg.3089"/>
<keyword evidence="13" id="KW-0732">Signal</keyword>
<keyword evidence="10 11" id="KW-0998">Cell outer membrane</keyword>
<keyword evidence="8 12" id="KW-0798">TonB box</keyword>
<dbReference type="Pfam" id="PF00593">
    <property type="entry name" value="TonB_dep_Rec_b-barrel"/>
    <property type="match status" value="1"/>
</dbReference>
<comment type="subcellular location">
    <subcellularLocation>
        <location evidence="1 11">Cell outer membrane</location>
        <topology evidence="1 11">Multi-pass membrane protein</topology>
    </subcellularLocation>
</comment>
<evidence type="ECO:0000256" key="1">
    <source>
        <dbReference type="ARBA" id="ARBA00004571"/>
    </source>
</evidence>
<dbReference type="PANTHER" id="PTHR32552:SF81">
    <property type="entry name" value="TONB-DEPENDENT OUTER MEMBRANE RECEPTOR"/>
    <property type="match status" value="1"/>
</dbReference>
<feature type="signal peptide" evidence="13">
    <location>
        <begin position="1"/>
        <end position="21"/>
    </location>
</feature>
<comment type="similarity">
    <text evidence="11 12">Belongs to the TonB-dependent receptor family.</text>
</comment>
<evidence type="ECO:0000256" key="2">
    <source>
        <dbReference type="ARBA" id="ARBA00022448"/>
    </source>
</evidence>
<evidence type="ECO:0000259" key="14">
    <source>
        <dbReference type="Pfam" id="PF00593"/>
    </source>
</evidence>
<evidence type="ECO:0000256" key="10">
    <source>
        <dbReference type="ARBA" id="ARBA00023237"/>
    </source>
</evidence>
<evidence type="ECO:0000256" key="12">
    <source>
        <dbReference type="RuleBase" id="RU003357"/>
    </source>
</evidence>
<keyword evidence="7" id="KW-0406">Ion transport</keyword>
<name>A0A0M3ASY0_9SPHN</name>
<keyword evidence="9 11" id="KW-0472">Membrane</keyword>
<dbReference type="InterPro" id="IPR000531">
    <property type="entry name" value="Beta-barrel_TonB"/>
</dbReference>
<keyword evidence="6" id="KW-0408">Iron</keyword>